<feature type="domain" description="Restriction endonuclease type II-like" evidence="8">
    <location>
        <begin position="1413"/>
        <end position="1506"/>
    </location>
</feature>
<dbReference type="InterPro" id="IPR011335">
    <property type="entry name" value="Restrct_endonuc-II-like"/>
</dbReference>
<feature type="domain" description="DNA2/NAM7 helicase helicase" evidence="6">
    <location>
        <begin position="416"/>
        <end position="493"/>
    </location>
</feature>
<proteinExistence type="inferred from homology"/>
<dbReference type="GO" id="GO:0005524">
    <property type="term" value="F:ATP binding"/>
    <property type="evidence" value="ECO:0007669"/>
    <property type="project" value="UniProtKB-KW"/>
</dbReference>
<dbReference type="PATRIC" id="fig|454.4.peg.1281"/>
<dbReference type="Proteomes" id="UP000054761">
    <property type="component" value="Unassembled WGS sequence"/>
</dbReference>
<keyword evidence="5" id="KW-0067">ATP-binding</keyword>
<evidence type="ECO:0000259" key="6">
    <source>
        <dbReference type="Pfam" id="PF13086"/>
    </source>
</evidence>
<evidence type="ECO:0000259" key="8">
    <source>
        <dbReference type="Pfam" id="PF18741"/>
    </source>
</evidence>
<sequence length="1542" mass="176725">MQDKNDDINLHASRQSLIFSRSMEEERLLSLIEFAQQSARLKLNPVKDVVKHGLFNHFEHELLSLPGVHINIAEDDDELWLRIDRLAETHPPEPQDQQLIPWLDISRKTETAPLLKSAVDISKIDTVNVVKNEETDSVQEQPKLMLLSEYEHRETIGRLLQDYVHNQWNIWAEEEKKRRRTIKLYSELFTLKQQLEGSIVDTQIELVWGIGLGVWKTNEFNIRYPLITQSVEVSLNPKDMAMEIRPRRSAEPLFELDAYMSIDSLGVADVQKAYNDLMSKQTQDFSPFERFSYEPQLQLAATHLDSKGVYWPTQITNEDRQIPDSGENLKVTDTWILFARPRSKSLYIQDLENFKKHFNAEKTGEISSVIKEMVQEPVGEHREIKLTNFRGLSSLGYTSNESNAETACELFFPLPFNEEQVKIVQKLEHSNGVVVQGPPGTGKTHTIANIIAHYMANGKRVLVTSMKEPALSVLKEKLPATIQPLAISLLTNEPDGMKQFEFAISKIAQELQAIDRAALGSEIENDEQFIDKLHAKLAWIDRSITNWAKSNIQSIYMDGQEIHPEDAAKEIAAASEEFDWLDDPISIADEHKPRFDNTDIIQLREARRNLQGDLDYLGKLLPTLEDIPKLNSILNLHRELLKNKTLKDQVLSANVFQIPDLAENITEVEIVLNAFYEYRAIKSQLKTANLSWFGSLQSCLKNSDSTSIIQLIEKITDEVNNLHAEKNIFLENPVVIPTDLKLTDEITQAIANKSEGKQPFGISGRLTKRALIKKIDGILILNRPAKNQDEWLHIYRYVSLCNRIDELVLRWNKIATEMSFFSLINSETVNPLQHARAELDFYFAVKKLIALEAEIKKRSDSLLQSWPYLNGLFEANAHIDELIGLLEKNLNFYHSSKAWSDRETILNNLANFNGRISEKIKTFFSEAVGNPSISDVEIQNLSTNLIDELRRIHGLKPALDDVYSICDLIHQSGAIRWAQKLKETPLESTVDSLLPDNWSQAWRLRRFANYFYSISHFDEFKKLTTQRYEYEKQLAKAYQDVVAKRTWLQLAKNATPDIRAALQAFQSAISKIGKGTGKRAIRYRRDAKNSAALTNKAIPCWIMPHYRISESLPPEFGCFDLVIIDEASQSDLNALPAMLRANKLLVVGDDKQVSPDGVGLEEEKINNLMAQYLSNQVAIYRQAMSPERSIYDLCKVVFSDSQVMLREHFRSVTPIIEYSKRKFYNHELKPLRLPTKSERLEPPLIDVIIEDGYRMNKENTAEAKFIVEEINNICNDPAMANRTIGVVSLLGNEQARKIWEMIQQDITPDKITNHKITCGDALTFQGKERDIMFLSMVATPDNVKADPREASAQRFNVAASRARDRMYLVRSIELDNLSPKDSLRRGLIEHFSSPFAQDEIKVQNLRELCESGFELEIYDLLTERGYRVIPQVKVGNYRLDMVVEGHNDARLAIECDGDRFHDASKWEDDMNRQRILERAGWKFWRCFASTFVMNKKHVIQDLVNSLFEHGIEPIGSGGVFNNIHCEQRRITALAPMEAVIEE</sequence>
<dbReference type="InterPro" id="IPR049468">
    <property type="entry name" value="Restrct_endonuc-II-like_dom"/>
</dbReference>
<dbReference type="GO" id="GO:0043139">
    <property type="term" value="F:5'-3' DNA helicase activity"/>
    <property type="evidence" value="ECO:0007669"/>
    <property type="project" value="TreeGrafter"/>
</dbReference>
<evidence type="ECO:0000313" key="9">
    <source>
        <dbReference type="EMBL" id="KTD26050.1"/>
    </source>
</evidence>
<dbReference type="SUPFAM" id="SSF52980">
    <property type="entry name" value="Restriction endonuclease-like"/>
    <property type="match status" value="1"/>
</dbReference>
<dbReference type="STRING" id="454.Lisr_1191"/>
<dbReference type="PANTHER" id="PTHR43788">
    <property type="entry name" value="DNA2/NAM7 HELICASE FAMILY MEMBER"/>
    <property type="match status" value="1"/>
</dbReference>
<dbReference type="Gene3D" id="3.40.50.300">
    <property type="entry name" value="P-loop containing nucleotide triphosphate hydrolases"/>
    <property type="match status" value="3"/>
</dbReference>
<keyword evidence="4 9" id="KW-0347">Helicase</keyword>
<dbReference type="OrthoDB" id="9757917at2"/>
<feature type="domain" description="DNA2/NAM7 helicase-like C-terminal" evidence="7">
    <location>
        <begin position="1199"/>
        <end position="1369"/>
    </location>
</feature>
<keyword evidence="2" id="KW-0547">Nucleotide-binding</keyword>
<organism evidence="9 10">
    <name type="scientific">Legionella israelensis</name>
    <dbReference type="NCBI Taxonomy" id="454"/>
    <lineage>
        <taxon>Bacteria</taxon>
        <taxon>Pseudomonadati</taxon>
        <taxon>Pseudomonadota</taxon>
        <taxon>Gammaproteobacteria</taxon>
        <taxon>Legionellales</taxon>
        <taxon>Legionellaceae</taxon>
        <taxon>Legionella</taxon>
    </lineage>
</organism>
<comment type="similarity">
    <text evidence="1">Belongs to the DNA2/NAM7 helicase family.</text>
</comment>
<reference evidence="9 10" key="1">
    <citation type="submission" date="2015-11" db="EMBL/GenBank/DDBJ databases">
        <title>Genomic analysis of 38 Legionella species identifies large and diverse effector repertoires.</title>
        <authorList>
            <person name="Burstein D."/>
            <person name="Amaro F."/>
            <person name="Zusman T."/>
            <person name="Lifshitz Z."/>
            <person name="Cohen O."/>
            <person name="Gilbert J.A."/>
            <person name="Pupko T."/>
            <person name="Shuman H.A."/>
            <person name="Segal G."/>
        </authorList>
    </citation>
    <scope>NUCLEOTIDE SEQUENCE [LARGE SCALE GENOMIC DNA]</scope>
    <source>
        <strain evidence="9 10">Bercovier 4</strain>
    </source>
</reference>
<evidence type="ECO:0000256" key="1">
    <source>
        <dbReference type="ARBA" id="ARBA00007913"/>
    </source>
</evidence>
<protein>
    <submittedName>
        <fullName evidence="9">ATP-dependent RecD-like DNA helicase</fullName>
        <ecNumber evidence="9">3.6.4.12</ecNumber>
    </submittedName>
</protein>
<accession>A0A0W0W1F5</accession>
<evidence type="ECO:0000256" key="5">
    <source>
        <dbReference type="ARBA" id="ARBA00022840"/>
    </source>
</evidence>
<evidence type="ECO:0000256" key="2">
    <source>
        <dbReference type="ARBA" id="ARBA00022741"/>
    </source>
</evidence>
<dbReference type="Pfam" id="PF18741">
    <property type="entry name" value="MTES_1575"/>
    <property type="match status" value="1"/>
</dbReference>
<dbReference type="GO" id="GO:0016787">
    <property type="term" value="F:hydrolase activity"/>
    <property type="evidence" value="ECO:0007669"/>
    <property type="project" value="UniProtKB-KW"/>
</dbReference>
<gene>
    <name evidence="9" type="primary">recD2</name>
    <name evidence="9" type="ORF">Lisr_1191</name>
</gene>
<comment type="caution">
    <text evidence="9">The sequence shown here is derived from an EMBL/GenBank/DDBJ whole genome shotgun (WGS) entry which is preliminary data.</text>
</comment>
<dbReference type="InterPro" id="IPR041677">
    <property type="entry name" value="DNA2/NAM7_AAA_11"/>
</dbReference>
<dbReference type="Pfam" id="PF13087">
    <property type="entry name" value="AAA_12"/>
    <property type="match status" value="1"/>
</dbReference>
<keyword evidence="3 9" id="KW-0378">Hydrolase</keyword>
<dbReference type="InterPro" id="IPR050534">
    <property type="entry name" value="Coronavir_polyprotein_1ab"/>
</dbReference>
<dbReference type="SUPFAM" id="SSF52540">
    <property type="entry name" value="P-loop containing nucleoside triphosphate hydrolases"/>
    <property type="match status" value="2"/>
</dbReference>
<dbReference type="RefSeq" id="WP_058501548.1">
    <property type="nucleotide sequence ID" value="NZ_CAAAJA010000037.1"/>
</dbReference>
<evidence type="ECO:0000259" key="7">
    <source>
        <dbReference type="Pfam" id="PF13087"/>
    </source>
</evidence>
<dbReference type="EMBL" id="LNYH01000058">
    <property type="protein sequence ID" value="KTD26050.1"/>
    <property type="molecule type" value="Genomic_DNA"/>
</dbReference>
<evidence type="ECO:0000256" key="3">
    <source>
        <dbReference type="ARBA" id="ARBA00022801"/>
    </source>
</evidence>
<evidence type="ECO:0000256" key="4">
    <source>
        <dbReference type="ARBA" id="ARBA00022806"/>
    </source>
</evidence>
<dbReference type="InterPro" id="IPR027417">
    <property type="entry name" value="P-loop_NTPase"/>
</dbReference>
<dbReference type="PANTHER" id="PTHR43788:SF8">
    <property type="entry name" value="DNA-BINDING PROTEIN SMUBP-2"/>
    <property type="match status" value="1"/>
</dbReference>
<evidence type="ECO:0000313" key="10">
    <source>
        <dbReference type="Proteomes" id="UP000054761"/>
    </source>
</evidence>
<dbReference type="Gene3D" id="3.40.960.10">
    <property type="entry name" value="VSR Endonuclease"/>
    <property type="match status" value="1"/>
</dbReference>
<dbReference type="InterPro" id="IPR041679">
    <property type="entry name" value="DNA2/NAM7-like_C"/>
</dbReference>
<dbReference type="Pfam" id="PF13086">
    <property type="entry name" value="AAA_11"/>
    <property type="match status" value="1"/>
</dbReference>
<dbReference type="CDD" id="cd18808">
    <property type="entry name" value="SF1_C_Upf1"/>
    <property type="match status" value="1"/>
</dbReference>
<dbReference type="EC" id="3.6.4.12" evidence="9"/>
<keyword evidence="10" id="KW-1185">Reference proteome</keyword>
<name>A0A0W0W1F5_9GAMM</name>
<dbReference type="InterPro" id="IPR047187">
    <property type="entry name" value="SF1_C_Upf1"/>
</dbReference>